<dbReference type="SUPFAM" id="SSF52540">
    <property type="entry name" value="P-loop containing nucleoside triphosphate hydrolases"/>
    <property type="match status" value="1"/>
</dbReference>
<keyword evidence="5" id="KW-1185">Reference proteome</keyword>
<evidence type="ECO:0000256" key="2">
    <source>
        <dbReference type="ARBA" id="ARBA00023134"/>
    </source>
</evidence>
<evidence type="ECO:0000313" key="6">
    <source>
        <dbReference type="RefSeq" id="XP_013923833.1"/>
    </source>
</evidence>
<evidence type="ECO:0000256" key="3">
    <source>
        <dbReference type="PROSITE-ProRule" id="PRU01052"/>
    </source>
</evidence>
<dbReference type="AlphaFoldDB" id="A0A6I9YHL8"/>
<name>A0A6I9YHL8_9SAUR</name>
<dbReference type="Proteomes" id="UP000504617">
    <property type="component" value="Unplaced"/>
</dbReference>
<dbReference type="Gene3D" id="3.40.50.300">
    <property type="entry name" value="P-loop containing nucleotide triphosphate hydrolases"/>
    <property type="match status" value="1"/>
</dbReference>
<dbReference type="GO" id="GO:0005525">
    <property type="term" value="F:GTP binding"/>
    <property type="evidence" value="ECO:0007669"/>
    <property type="project" value="UniProtKB-KW"/>
</dbReference>
<dbReference type="InterPro" id="IPR030386">
    <property type="entry name" value="G_GB1_RHD3_dom"/>
</dbReference>
<proteinExistence type="inferred from homology"/>
<dbReference type="GeneID" id="106550444"/>
<dbReference type="PANTHER" id="PTHR10751">
    <property type="entry name" value="GUANYLATE BINDING PROTEIN"/>
    <property type="match status" value="1"/>
</dbReference>
<dbReference type="KEGG" id="tsr:106550444"/>
<evidence type="ECO:0000256" key="1">
    <source>
        <dbReference type="ARBA" id="ARBA00022741"/>
    </source>
</evidence>
<accession>A0A6I9YHL8</accession>
<protein>
    <submittedName>
        <fullName evidence="6">Atlastin-3-like</fullName>
    </submittedName>
</protein>
<evidence type="ECO:0000313" key="5">
    <source>
        <dbReference type="Proteomes" id="UP000504617"/>
    </source>
</evidence>
<dbReference type="Pfam" id="PF02263">
    <property type="entry name" value="GBP"/>
    <property type="match status" value="1"/>
</dbReference>
<sequence>MCEYFLYYISNEFKDQLKQLIPFVLDPSQLLEKEINGSKVTCRGLLDSPLPLQKEDINNDWLGMENDPLTGFSWRGGSDPETTGIQIWSEVFIVMKPNGKKVAVVLMDTQGAFDSQSTVKDCATIFALSTMTSSVQIYNLSQNIQEDDLQQLQVGRSVGSFHATGPQLSIYWPDVLP</sequence>
<dbReference type="InterPro" id="IPR027417">
    <property type="entry name" value="P-loop_NTPase"/>
</dbReference>
<evidence type="ECO:0000259" key="4">
    <source>
        <dbReference type="PROSITE" id="PS51715"/>
    </source>
</evidence>
<feature type="non-terminal residue" evidence="6">
    <location>
        <position position="177"/>
    </location>
</feature>
<organism evidence="5 6">
    <name type="scientific">Thamnophis sirtalis</name>
    <dbReference type="NCBI Taxonomy" id="35019"/>
    <lineage>
        <taxon>Eukaryota</taxon>
        <taxon>Metazoa</taxon>
        <taxon>Chordata</taxon>
        <taxon>Craniata</taxon>
        <taxon>Vertebrata</taxon>
        <taxon>Euteleostomi</taxon>
        <taxon>Lepidosauria</taxon>
        <taxon>Squamata</taxon>
        <taxon>Bifurcata</taxon>
        <taxon>Unidentata</taxon>
        <taxon>Episquamata</taxon>
        <taxon>Toxicofera</taxon>
        <taxon>Serpentes</taxon>
        <taxon>Colubroidea</taxon>
        <taxon>Colubridae</taxon>
        <taxon>Natricinae</taxon>
        <taxon>Thamnophis</taxon>
    </lineage>
</organism>
<dbReference type="OrthoDB" id="7788754at2759"/>
<keyword evidence="2" id="KW-0342">GTP-binding</keyword>
<dbReference type="GO" id="GO:0003924">
    <property type="term" value="F:GTPase activity"/>
    <property type="evidence" value="ECO:0007669"/>
    <property type="project" value="InterPro"/>
</dbReference>
<dbReference type="InterPro" id="IPR015894">
    <property type="entry name" value="Guanylate-bd_N"/>
</dbReference>
<feature type="domain" description="GB1/RHD3-type G" evidence="4">
    <location>
        <begin position="1"/>
        <end position="177"/>
    </location>
</feature>
<comment type="similarity">
    <text evidence="3">Belongs to the TRAFAC class dynamin-like GTPase superfamily. GB1/RHD3 GTPase family.</text>
</comment>
<dbReference type="RefSeq" id="XP_013923833.1">
    <property type="nucleotide sequence ID" value="XM_014068358.1"/>
</dbReference>
<reference evidence="6" key="1">
    <citation type="submission" date="2025-08" db="UniProtKB">
        <authorList>
            <consortium name="RefSeq"/>
        </authorList>
    </citation>
    <scope>IDENTIFICATION</scope>
</reference>
<keyword evidence="1" id="KW-0547">Nucleotide-binding</keyword>
<gene>
    <name evidence="6" type="primary">LOC106550444</name>
</gene>
<dbReference type="PROSITE" id="PS51715">
    <property type="entry name" value="G_GB1_RHD3"/>
    <property type="match status" value="1"/>
</dbReference>